<sequence>MAHIERVAVHPIVLLSIADHHHRVANSQNHRVIGILLGDIYKGQVNVLQCFAIPFEEDANDPSIWFVDTNFIDDMYELHRKVTLKESIVGWYSSQTTVCKNDLDIHHMMRRYNPNPVFITTDVTASDPHEIPVSAFIGAERVRPDGKPIVTSFQNVPTIVDFLEVEEIGVEHLLRDIKDVDMSEIGTTLTNSVHGLAALEHRLRGISEYLQNVIDKKYQVDNEIIGLTQSIFNLLPNLGLKDTVDSLATKSDDSTFMIFISQLCRSVVALHELVNSRHPPHPDEKTKDEDKNVKKDEKKAEEKK</sequence>
<dbReference type="GO" id="GO:0000502">
    <property type="term" value="C:proteasome complex"/>
    <property type="evidence" value="ECO:0007669"/>
    <property type="project" value="UniProtKB-KW"/>
</dbReference>
<dbReference type="InterPro" id="IPR024969">
    <property type="entry name" value="EIF3F/CSN6-like_C"/>
</dbReference>
<evidence type="ECO:0000259" key="2">
    <source>
        <dbReference type="PROSITE" id="PS50249"/>
    </source>
</evidence>
<dbReference type="InterPro" id="IPR000555">
    <property type="entry name" value="JAMM/MPN+_dom"/>
</dbReference>
<dbReference type="PANTHER" id="PTHR10540">
    <property type="entry name" value="EUKARYOTIC TRANSLATION INITIATION FACTOR 3 SUBUNIT F-RELATED"/>
    <property type="match status" value="1"/>
</dbReference>
<dbReference type="PANTHER" id="PTHR10540:SF7">
    <property type="entry name" value="26S PROTEASOME NON-ATPASE REGULATORY SUBUNIT 7"/>
    <property type="match status" value="1"/>
</dbReference>
<evidence type="ECO:0000256" key="1">
    <source>
        <dbReference type="SAM" id="MobiDB-lite"/>
    </source>
</evidence>
<evidence type="ECO:0000313" key="3">
    <source>
        <dbReference type="EMBL" id="KAK8834457.1"/>
    </source>
</evidence>
<gene>
    <name evidence="3" type="ORF">M9Y10_030598</name>
    <name evidence="4" type="ORF">M9Y10_036317</name>
</gene>
<proteinExistence type="predicted"/>
<evidence type="ECO:0000313" key="5">
    <source>
        <dbReference type="Proteomes" id="UP001470230"/>
    </source>
</evidence>
<keyword evidence="3" id="KW-0647">Proteasome</keyword>
<dbReference type="PROSITE" id="PS50249">
    <property type="entry name" value="MPN"/>
    <property type="match status" value="1"/>
</dbReference>
<dbReference type="Pfam" id="PF13012">
    <property type="entry name" value="MitMem_reg"/>
    <property type="match status" value="1"/>
</dbReference>
<reference evidence="3 5" key="1">
    <citation type="submission" date="2024-04" db="EMBL/GenBank/DDBJ databases">
        <title>Tritrichomonas musculus Genome.</title>
        <authorList>
            <person name="Alves-Ferreira E."/>
            <person name="Grigg M."/>
            <person name="Lorenzi H."/>
            <person name="Galac M."/>
        </authorList>
    </citation>
    <scope>NUCLEOTIDE SEQUENCE [LARGE SCALE GENOMIC DNA]</scope>
    <source>
        <strain evidence="3 5">EAF2021</strain>
    </source>
</reference>
<protein>
    <submittedName>
        <fullName evidence="3">26S proteasome non-ATPase regulatory subunit 7</fullName>
    </submittedName>
</protein>
<comment type="caution">
    <text evidence="3">The sequence shown here is derived from an EMBL/GenBank/DDBJ whole genome shotgun (WGS) entry which is preliminary data.</text>
</comment>
<dbReference type="Gene3D" id="3.40.140.10">
    <property type="entry name" value="Cytidine Deaminase, domain 2"/>
    <property type="match status" value="1"/>
</dbReference>
<evidence type="ECO:0000313" key="4">
    <source>
        <dbReference type="EMBL" id="KAK8837779.1"/>
    </source>
</evidence>
<name>A0ABR2GKK0_9EUKA</name>
<feature type="domain" description="MPN" evidence="2">
    <location>
        <begin position="7"/>
        <end position="159"/>
    </location>
</feature>
<dbReference type="SMART" id="SM00232">
    <property type="entry name" value="JAB_MPN"/>
    <property type="match status" value="1"/>
</dbReference>
<dbReference type="Proteomes" id="UP001470230">
    <property type="component" value="Unassembled WGS sequence"/>
</dbReference>
<dbReference type="InterPro" id="IPR037518">
    <property type="entry name" value="MPN"/>
</dbReference>
<dbReference type="EMBL" id="JAPFFF010000058">
    <property type="protein sequence ID" value="KAK8837779.1"/>
    <property type="molecule type" value="Genomic_DNA"/>
</dbReference>
<keyword evidence="5" id="KW-1185">Reference proteome</keyword>
<dbReference type="Pfam" id="PF01398">
    <property type="entry name" value="JAB"/>
    <property type="match status" value="1"/>
</dbReference>
<feature type="compositionally biased region" description="Basic and acidic residues" evidence="1">
    <location>
        <begin position="280"/>
        <end position="304"/>
    </location>
</feature>
<accession>A0ABR2GKK0</accession>
<organism evidence="3 5">
    <name type="scientific">Tritrichomonas musculus</name>
    <dbReference type="NCBI Taxonomy" id="1915356"/>
    <lineage>
        <taxon>Eukaryota</taxon>
        <taxon>Metamonada</taxon>
        <taxon>Parabasalia</taxon>
        <taxon>Tritrichomonadida</taxon>
        <taxon>Tritrichomonadidae</taxon>
        <taxon>Tritrichomonas</taxon>
    </lineage>
</organism>
<feature type="region of interest" description="Disordered" evidence="1">
    <location>
        <begin position="275"/>
        <end position="304"/>
    </location>
</feature>
<dbReference type="EMBL" id="JAPFFF010000407">
    <property type="protein sequence ID" value="KAK8834457.1"/>
    <property type="molecule type" value="Genomic_DNA"/>
</dbReference>